<feature type="compositionally biased region" description="Low complexity" evidence="1">
    <location>
        <begin position="2480"/>
        <end position="2496"/>
    </location>
</feature>
<evidence type="ECO:0000313" key="4">
    <source>
        <dbReference type="Proteomes" id="UP000230066"/>
    </source>
</evidence>
<feature type="region of interest" description="Disordered" evidence="1">
    <location>
        <begin position="889"/>
        <end position="915"/>
    </location>
</feature>
<evidence type="ECO:0000313" key="3">
    <source>
        <dbReference type="EMBL" id="THD26538.1"/>
    </source>
</evidence>
<evidence type="ECO:0000256" key="1">
    <source>
        <dbReference type="SAM" id="MobiDB-lite"/>
    </source>
</evidence>
<feature type="compositionally biased region" description="Acidic residues" evidence="1">
    <location>
        <begin position="2620"/>
        <end position="2629"/>
    </location>
</feature>
<feature type="compositionally biased region" description="Polar residues" evidence="1">
    <location>
        <begin position="2516"/>
        <end position="2526"/>
    </location>
</feature>
<dbReference type="GO" id="GO:0061511">
    <property type="term" value="P:centriole elongation"/>
    <property type="evidence" value="ECO:0007669"/>
    <property type="project" value="TreeGrafter"/>
</dbReference>
<feature type="region of interest" description="Disordered" evidence="1">
    <location>
        <begin position="2620"/>
        <end position="2673"/>
    </location>
</feature>
<dbReference type="GO" id="GO:0071539">
    <property type="term" value="P:protein localization to centrosome"/>
    <property type="evidence" value="ECO:0007669"/>
    <property type="project" value="TreeGrafter"/>
</dbReference>
<feature type="compositionally biased region" description="Basic and acidic residues" evidence="1">
    <location>
        <begin position="190"/>
        <end position="201"/>
    </location>
</feature>
<name>A0A4E0RVP4_FASHE</name>
<dbReference type="InterPro" id="IPR057537">
    <property type="entry name" value="C2_C2CD3_N"/>
</dbReference>
<dbReference type="EMBL" id="JXXN02000709">
    <property type="protein sequence ID" value="THD26538.1"/>
    <property type="molecule type" value="Genomic_DNA"/>
</dbReference>
<dbReference type="PANTHER" id="PTHR21254">
    <property type="entry name" value="C2 DOMAIN-CONTAINING PROTEIN 3"/>
    <property type="match status" value="1"/>
</dbReference>
<feature type="region of interest" description="Disordered" evidence="1">
    <location>
        <begin position="2480"/>
        <end position="2554"/>
    </location>
</feature>
<dbReference type="GO" id="GO:0005814">
    <property type="term" value="C:centriole"/>
    <property type="evidence" value="ECO:0007669"/>
    <property type="project" value="TreeGrafter"/>
</dbReference>
<feature type="compositionally biased region" description="Polar residues" evidence="1">
    <location>
        <begin position="902"/>
        <end position="915"/>
    </location>
</feature>
<protein>
    <recommendedName>
        <fullName evidence="2">C2CD3 N-terminal C2 domain-containing protein</fullName>
    </recommendedName>
</protein>
<organism evidence="3 4">
    <name type="scientific">Fasciola hepatica</name>
    <name type="common">Liver fluke</name>
    <dbReference type="NCBI Taxonomy" id="6192"/>
    <lineage>
        <taxon>Eukaryota</taxon>
        <taxon>Metazoa</taxon>
        <taxon>Spiralia</taxon>
        <taxon>Lophotrochozoa</taxon>
        <taxon>Platyhelminthes</taxon>
        <taxon>Trematoda</taxon>
        <taxon>Digenea</taxon>
        <taxon>Plagiorchiida</taxon>
        <taxon>Echinostomata</taxon>
        <taxon>Echinostomatoidea</taxon>
        <taxon>Fasciolidae</taxon>
        <taxon>Fasciola</taxon>
    </lineage>
</organism>
<keyword evidence="4" id="KW-1185">Reference proteome</keyword>
<feature type="region of interest" description="Disordered" evidence="1">
    <location>
        <begin position="190"/>
        <end position="256"/>
    </location>
</feature>
<dbReference type="GO" id="GO:0034451">
    <property type="term" value="C:centriolar satellite"/>
    <property type="evidence" value="ECO:0007669"/>
    <property type="project" value="TreeGrafter"/>
</dbReference>
<feature type="region of interest" description="Disordered" evidence="1">
    <location>
        <begin position="357"/>
        <end position="382"/>
    </location>
</feature>
<dbReference type="GO" id="GO:0060271">
    <property type="term" value="P:cilium assembly"/>
    <property type="evidence" value="ECO:0007669"/>
    <property type="project" value="TreeGrafter"/>
</dbReference>
<proteinExistence type="predicted"/>
<dbReference type="Pfam" id="PF25339">
    <property type="entry name" value="C2_C2CD3_N"/>
    <property type="match status" value="1"/>
</dbReference>
<feature type="compositionally biased region" description="Basic and acidic residues" evidence="1">
    <location>
        <begin position="2504"/>
        <end position="2513"/>
    </location>
</feature>
<gene>
    <name evidence="3" type="ORF">D915_002575</name>
</gene>
<feature type="region of interest" description="Disordered" evidence="1">
    <location>
        <begin position="578"/>
        <end position="630"/>
    </location>
</feature>
<dbReference type="PANTHER" id="PTHR21254:SF1">
    <property type="entry name" value="C2 DOMAIN-CONTAINING PROTEIN 3"/>
    <property type="match status" value="1"/>
</dbReference>
<comment type="caution">
    <text evidence="3">The sequence shown here is derived from an EMBL/GenBank/DDBJ whole genome shotgun (WGS) entry which is preliminary data.</text>
</comment>
<dbReference type="Proteomes" id="UP000230066">
    <property type="component" value="Unassembled WGS sequence"/>
</dbReference>
<feature type="domain" description="C2CD3 N-terminal C2" evidence="2">
    <location>
        <begin position="25"/>
        <end position="182"/>
    </location>
</feature>
<feature type="compositionally biased region" description="Low complexity" evidence="1">
    <location>
        <begin position="589"/>
        <end position="603"/>
    </location>
</feature>
<feature type="compositionally biased region" description="Polar residues" evidence="1">
    <location>
        <begin position="2656"/>
        <end position="2665"/>
    </location>
</feature>
<evidence type="ECO:0000259" key="2">
    <source>
        <dbReference type="Pfam" id="PF25339"/>
    </source>
</evidence>
<sequence length="2892" mass="320733">MRVAVKNSNMNSRVQPNSPYLVQVHTNLPPGIDAPPTAFLNLSISLFRATQSVISGKRRGQSRKPPDELSVRVRWWGEPTTGECAVFNPRLAHKVGHKQITATRARYRITVPLERFSAYLKDMRALYFDVLDDAFARAVGRARLDRIDRLTVNNSLDTILTVINDIGEKIGDLTVSISIEPVSVSARANRENYRSENDVDSRVTCPGSPKLPAPVSDISQNLRHSKSDNREECDEVLNRHSRFSTSDRGMLDPTNEHAVDADYDHSAAPSPVGDFVRAETISHEKPPLPQSSKQSVDFGSTEGLSADDLHCKHVFMNEDDIMSEEFNRTIRINNGGIERSAARPKYVSNGIKPAYTDKAPIGSHSPVVSRSPSTPDLRNPQNRLNQFVDLGNRRSMSEQYLQMDLLPVRNLGSASRKPSDQSIVIGRVDPAFAPLTFPTDAAFVEAVDDLPDCSDEDSQSDSPMECLIRNDNLLEELFFNNSNRTNRTRRSPRRNTIMKELDTRQVGQSGSLLQCSTEPKMNASYPDTVGPESMILQGVRLYTRCLQMTSECYENYVQAQTGNDRLVVRPGVINLNTRNRLSGIRSGKRASPSSSGSKSRSGSQPRESVRHSRSRSASPQLRHSGSAKKHKSETLIALTLEVSVPIDMETEVSIPINWITTSQEFHLVRSSSRSRQVPDFVGSGRKHRSVRFMPLHRTMLKPIAQLTMPGISGRSMDAPTDQYTRFRLFTRSFGEVTGRVPATPQLIALNNVSMDELKTAILTKNHWRSSPRARLFVHLFTPGSGPHNSPDDVNFLRMSSGLVRARLEMEVEPIWKIPSKQPTGSFGSRSVAEPLTKPVTLSAHPLPIRKPVHSVQRQNPCPTHTSNLAPIALETLLSIPQGRRLRLSGIETNDDSGRRPTNRSQTVNSIPTSAHAYNTSDSVRTVTFGKTTVEHTYLIVRLPWCQTISADTNTKVPKESTDPASSVQSCRFNSAVAWMGGSCPSYKFALRTPCVLDAEMLGRLAHSFAVIEVWVKMTSGQPDSLLGLAKISTDAFAATFACVDARTGTVSLHSDEILTALRNSLDLLIESFLPPSMIKRPAIVFDTWQPVVDPFSGVEHGQLRVRLAVGTSLQIESLQFAGDLSTVDDGPHSSRERGSNWQALDLIQWPESRSNHDQNGNQYVEHTLSITIERLFEFDPHVALLSDSKCSGSVPWGDCDCFVQYFFPTSTQCMALSRHRTPVQLLMASTLETLTNAQQSVPRSPLVSCYFCTSTRPNMTGIANKSKSDLNRGLSYWTRNHQLSFCLRQTSGRSSWPDSHQGSSEIVTMAQHHGFVQWLLNVLSQDWSEEAQTSWPRGIPLELWLRIYSPNLRDCLVARGWITEEILTQLIRQTSSSDVDAQIRCAIPLRDVKMERVNGRLDVRLTYSARYVDPPPAVLNTPADATHFGAENQSVPSLLKNDSTPGVRLVVQVGRCTGLVNLVEMRRGEPVTGSGLVRVHCLLLAPTDTYSVGRDGVRSFVLGSASSAPGYDLRVCHQPGITMEVLLPVSWHTLSTSGQASRKEWSLVELLLNGLETQADQFMRRRTNKWSLMIQVDLWLQGPSGPDILSLEWNDLASTDLTRVFHPGPGYRLLGSTRIPLADLIFSQRAHMSGRWYPLCKFFHGQSFAMGETEARIGGRFVGGIEVTAQLSDENRAKRHLMRYVARNFSRDSKTVQCLRRWRVPLPVLATGNEEDIPTMEVDEEPYLWHNGTDEYGFSYKHITIHLDALHMPCAELLLQNDIDVGEGDSVNNRSCHPRASALTAQFTPYVFVRFHFFRHGTQTSRLVAAPRLDSTSSGVVHIDDRKEFTIRVSSAFRAYLVQTELELQVWMLWTSRTADELIEIGPPKDQCAYSDPIRLGCDPPSPRHIGSVRIPLAHLLYSASSENANDESFSGVNPGRGPAGPSTTVTSIRGDPSGLAWWWCESTGQTTGCGGQSHPVFPLYRADTTDLHNAWLAIRLEMCGSRTQMGTHCFGDAASGIEELPTNNTIATGRLGWNLFGLTTANRGLIETVQAGSEPGITEADISEQEADERGTFPAEVVVEQAYHLRINSPNELTKSTRSVCAIVSTEAPSESSVFVTFAVDGDRAGTLSSHDGLWPRIAQSHVERRHSRVAVTPKMPNTDSVCWNYHRFVRLPLWLVQKYSHRSMVFHVWYQRGSLTSENNSDKKPDPEDPEQPELIGLASVDLTSLSSLFGPTAPGGYATNGGLDQVYGWYHVIDQSGLQRGQILLGVKPLIPGLRDEWSSKPIQQGSTEFLNLPMDRLNIAGSDLVDRFSPLSHMRNLLQSAPILSASYPNILETSPPRQPNLKIPLFDSGGTDQTPCEMSRSMLFSSLRTQLEELDAINARFKQRLVGGIFTAEQNIEQPITVPAPENVPQPNSPQVSQASLDPTRNILTSEAKSQFHSPPRPKGGILPFRPILSNTQMNQRWSKGTRSTTIEVAGEFHATFEPNRSLLSCQASNSASQDEQQQSAENPSFGDISYQDRRTDVKCSEITGQPESSSCSPVIPEVLQPGTRSVTPSEPSVMGRATPQPDLDMQSFSSDRESHLSGCDDCVVHEGHLEPDTFVRHNYYDTELISQDRDIHPSVEVDHTLDIDEEEVQDTESESCEISPLSGIPSGSTEKEESKSVRPDSDVNSVQTADHLSTPLPRPEVGMAAVDMDNAVEHSCRSWSPSELSDDFEKFTESSENKPCLGFEQVVSSEVVKPPETSNVLGTSRSPYEDRICVRSNAAGLMTKTETQSEIPTKWNEPVTTMPNFFPPASSIANFMLTGPTGLDERAVRLRELRMGKLQFPEPTLETPSLKSEGEDLRKRLNDRISQAISQLHTDLEPITARQNEIQTNATEDPLGTLLAGYRAQSLKNAERVFSSKS</sequence>
<feature type="compositionally biased region" description="Basic and acidic residues" evidence="1">
    <location>
        <begin position="2643"/>
        <end position="2655"/>
    </location>
</feature>
<feature type="compositionally biased region" description="Polar residues" evidence="1">
    <location>
        <begin position="366"/>
        <end position="382"/>
    </location>
</feature>
<accession>A0A4E0RVP4</accession>
<reference evidence="3" key="1">
    <citation type="submission" date="2019-03" db="EMBL/GenBank/DDBJ databases">
        <title>Improved annotation for the trematode Fasciola hepatica.</title>
        <authorList>
            <person name="Choi Y.-J."/>
            <person name="Martin J."/>
            <person name="Mitreva M."/>
        </authorList>
    </citation>
    <scope>NUCLEOTIDE SEQUENCE [LARGE SCALE GENOMIC DNA]</scope>
</reference>